<dbReference type="Proteomes" id="UP001262754">
    <property type="component" value="Unassembled WGS sequence"/>
</dbReference>
<gene>
    <name evidence="3" type="ORF">J2800_004683</name>
</gene>
<reference evidence="3 4" key="1">
    <citation type="submission" date="2023-07" db="EMBL/GenBank/DDBJ databases">
        <title>Sorghum-associated microbial communities from plants grown in Nebraska, USA.</title>
        <authorList>
            <person name="Schachtman D."/>
        </authorList>
    </citation>
    <scope>NUCLEOTIDE SEQUENCE [LARGE SCALE GENOMIC DNA]</scope>
    <source>
        <strain evidence="3 4">DS2154</strain>
    </source>
</reference>
<dbReference type="InterPro" id="IPR009671">
    <property type="entry name" value="RraB_dom"/>
</dbReference>
<organism evidence="3 4">
    <name type="scientific">Caulobacter rhizosphaerae</name>
    <dbReference type="NCBI Taxonomy" id="2010972"/>
    <lineage>
        <taxon>Bacteria</taxon>
        <taxon>Pseudomonadati</taxon>
        <taxon>Pseudomonadota</taxon>
        <taxon>Alphaproteobacteria</taxon>
        <taxon>Caulobacterales</taxon>
        <taxon>Caulobacteraceae</taxon>
        <taxon>Caulobacter</taxon>
    </lineage>
</organism>
<feature type="chain" id="PRO_5047414834" description="Regulator of ribonuclease activity B domain-containing protein" evidence="1">
    <location>
        <begin position="26"/>
        <end position="135"/>
    </location>
</feature>
<evidence type="ECO:0000259" key="2">
    <source>
        <dbReference type="Pfam" id="PF06877"/>
    </source>
</evidence>
<evidence type="ECO:0000313" key="4">
    <source>
        <dbReference type="Proteomes" id="UP001262754"/>
    </source>
</evidence>
<feature type="domain" description="Regulator of ribonuclease activity B" evidence="2">
    <location>
        <begin position="36"/>
        <end position="131"/>
    </location>
</feature>
<dbReference type="Pfam" id="PF06877">
    <property type="entry name" value="RraB"/>
    <property type="match status" value="1"/>
</dbReference>
<dbReference type="EMBL" id="JAVDRL010000016">
    <property type="protein sequence ID" value="MDR6533913.1"/>
    <property type="molecule type" value="Genomic_DNA"/>
</dbReference>
<protein>
    <recommendedName>
        <fullName evidence="2">Regulator of ribonuclease activity B domain-containing protein</fullName>
    </recommendedName>
</protein>
<sequence>MGTLKILGATVLGLLLVAGSNPVQAAQISRPQLEAMFSNMRSSSPWNVDGPLLWGYFFTSADRPALEQAGKILGNQGYRFVEIHKDKKNVWWLLHVERIEHHTVDSLDARNAEFYAFAKRAGLASYDGMDVGPAP</sequence>
<keyword evidence="1" id="KW-0732">Signal</keyword>
<keyword evidence="4" id="KW-1185">Reference proteome</keyword>
<evidence type="ECO:0000256" key="1">
    <source>
        <dbReference type="SAM" id="SignalP"/>
    </source>
</evidence>
<name>A0ABU1N642_9CAUL</name>
<accession>A0ABU1N642</accession>
<feature type="signal peptide" evidence="1">
    <location>
        <begin position="1"/>
        <end position="25"/>
    </location>
</feature>
<dbReference type="RefSeq" id="WP_310034959.1">
    <property type="nucleotide sequence ID" value="NZ_JAVDRL010000016.1"/>
</dbReference>
<comment type="caution">
    <text evidence="3">The sequence shown here is derived from an EMBL/GenBank/DDBJ whole genome shotgun (WGS) entry which is preliminary data.</text>
</comment>
<evidence type="ECO:0000313" key="3">
    <source>
        <dbReference type="EMBL" id="MDR6533913.1"/>
    </source>
</evidence>
<proteinExistence type="predicted"/>